<dbReference type="InterPro" id="IPR029045">
    <property type="entry name" value="ClpP/crotonase-like_dom_sf"/>
</dbReference>
<dbReference type="SUPFAM" id="SSF52096">
    <property type="entry name" value="ClpP/crotonase"/>
    <property type="match status" value="1"/>
</dbReference>
<dbReference type="EMBL" id="LAZR01061231">
    <property type="protein sequence ID" value="KKK64001.1"/>
    <property type="molecule type" value="Genomic_DNA"/>
</dbReference>
<gene>
    <name evidence="1" type="ORF">LCGC14_2988610</name>
</gene>
<proteinExistence type="predicted"/>
<sequence>DFETQLNQIEEFYLKELMTTHDANEGLQAFMEKRPPNWQNR</sequence>
<accession>A0A0F8ZVJ7</accession>
<feature type="non-terminal residue" evidence="1">
    <location>
        <position position="1"/>
    </location>
</feature>
<dbReference type="AlphaFoldDB" id="A0A0F8ZVJ7"/>
<dbReference type="Gene3D" id="1.10.12.10">
    <property type="entry name" value="Lyase 2-enoyl-coa Hydratase, Chain A, domain 2"/>
    <property type="match status" value="1"/>
</dbReference>
<reference evidence="1" key="1">
    <citation type="journal article" date="2015" name="Nature">
        <title>Complex archaea that bridge the gap between prokaryotes and eukaryotes.</title>
        <authorList>
            <person name="Spang A."/>
            <person name="Saw J.H."/>
            <person name="Jorgensen S.L."/>
            <person name="Zaremba-Niedzwiedzka K."/>
            <person name="Martijn J."/>
            <person name="Lind A.E."/>
            <person name="van Eijk R."/>
            <person name="Schleper C."/>
            <person name="Guy L."/>
            <person name="Ettema T.J."/>
        </authorList>
    </citation>
    <scope>NUCLEOTIDE SEQUENCE</scope>
</reference>
<evidence type="ECO:0008006" key="2">
    <source>
        <dbReference type="Google" id="ProtNLM"/>
    </source>
</evidence>
<comment type="caution">
    <text evidence="1">The sequence shown here is derived from an EMBL/GenBank/DDBJ whole genome shotgun (WGS) entry which is preliminary data.</text>
</comment>
<organism evidence="1">
    <name type="scientific">marine sediment metagenome</name>
    <dbReference type="NCBI Taxonomy" id="412755"/>
    <lineage>
        <taxon>unclassified sequences</taxon>
        <taxon>metagenomes</taxon>
        <taxon>ecological metagenomes</taxon>
    </lineage>
</organism>
<evidence type="ECO:0000313" key="1">
    <source>
        <dbReference type="EMBL" id="KKK64001.1"/>
    </source>
</evidence>
<name>A0A0F8ZVJ7_9ZZZZ</name>
<protein>
    <recommendedName>
        <fullName evidence="2">Enoyl-CoA hydratase</fullName>
    </recommendedName>
</protein>
<dbReference type="InterPro" id="IPR014748">
    <property type="entry name" value="Enoyl-CoA_hydra_C"/>
</dbReference>